<name>A0AA89AYV5_9ASTE</name>
<evidence type="ECO:0000256" key="2">
    <source>
        <dbReference type="ARBA" id="ARBA00022729"/>
    </source>
</evidence>
<keyword evidence="2" id="KW-0732">Signal</keyword>
<dbReference type="Proteomes" id="UP001188597">
    <property type="component" value="Unassembled WGS sequence"/>
</dbReference>
<comment type="caution">
    <text evidence="3">The sequence shown here is derived from an EMBL/GenBank/DDBJ whole genome shotgun (WGS) entry which is preliminary data.</text>
</comment>
<keyword evidence="4" id="KW-1185">Reference proteome</keyword>
<organism evidence="3 4">
    <name type="scientific">Escallonia herrerae</name>
    <dbReference type="NCBI Taxonomy" id="1293975"/>
    <lineage>
        <taxon>Eukaryota</taxon>
        <taxon>Viridiplantae</taxon>
        <taxon>Streptophyta</taxon>
        <taxon>Embryophyta</taxon>
        <taxon>Tracheophyta</taxon>
        <taxon>Spermatophyta</taxon>
        <taxon>Magnoliopsida</taxon>
        <taxon>eudicotyledons</taxon>
        <taxon>Gunneridae</taxon>
        <taxon>Pentapetalae</taxon>
        <taxon>asterids</taxon>
        <taxon>campanulids</taxon>
        <taxon>Escalloniales</taxon>
        <taxon>Escalloniaceae</taxon>
        <taxon>Escallonia</taxon>
    </lineage>
</organism>
<dbReference type="AlphaFoldDB" id="A0AA89AYV5"/>
<gene>
    <name evidence="3" type="ORF">RJ639_003785</name>
</gene>
<comment type="similarity">
    <text evidence="1">Belongs to the peptidase S8 family.</text>
</comment>
<protein>
    <submittedName>
        <fullName evidence="3">Uncharacterized protein</fullName>
    </submittedName>
</protein>
<proteinExistence type="inferred from homology"/>
<sequence length="126" mass="14514">MPRVKRDNYSLETTEFKLDRNSIYGLKNQDQIDQVSCAQVTTIHQTFRPIRRGKFFRSLREKSICHVSPSRANEPGLVYDIHPNDYIQYLCGLGYTDKQVGLTGHSTISYLNESSITEAQLNYLPI</sequence>
<reference evidence="3" key="1">
    <citation type="submission" date="2022-12" db="EMBL/GenBank/DDBJ databases">
        <title>Draft genome assemblies for two species of Escallonia (Escalloniales).</title>
        <authorList>
            <person name="Chanderbali A."/>
            <person name="Dervinis C."/>
            <person name="Anghel I."/>
            <person name="Soltis D."/>
            <person name="Soltis P."/>
            <person name="Zapata F."/>
        </authorList>
    </citation>
    <scope>NUCLEOTIDE SEQUENCE</scope>
    <source>
        <strain evidence="3">UCBG64.0493</strain>
        <tissue evidence="3">Leaf</tissue>
    </source>
</reference>
<dbReference type="EMBL" id="JAVXUP010000853">
    <property type="protein sequence ID" value="KAK3019798.1"/>
    <property type="molecule type" value="Genomic_DNA"/>
</dbReference>
<dbReference type="PANTHER" id="PTHR10795">
    <property type="entry name" value="PROPROTEIN CONVERTASE SUBTILISIN/KEXIN"/>
    <property type="match status" value="1"/>
</dbReference>
<evidence type="ECO:0000313" key="3">
    <source>
        <dbReference type="EMBL" id="KAK3019798.1"/>
    </source>
</evidence>
<accession>A0AA89AYV5</accession>
<evidence type="ECO:0000313" key="4">
    <source>
        <dbReference type="Proteomes" id="UP001188597"/>
    </source>
</evidence>
<dbReference type="InterPro" id="IPR045051">
    <property type="entry name" value="SBT"/>
</dbReference>
<evidence type="ECO:0000256" key="1">
    <source>
        <dbReference type="ARBA" id="ARBA00011073"/>
    </source>
</evidence>